<dbReference type="InterPro" id="IPR036188">
    <property type="entry name" value="FAD/NAD-bd_sf"/>
</dbReference>
<dbReference type="Pfam" id="PF04820">
    <property type="entry name" value="Trp_halogenase"/>
    <property type="match status" value="1"/>
</dbReference>
<dbReference type="PANTHER" id="PTHR43747:SF4">
    <property type="entry name" value="FLAVIN-DEPENDENT TRYPTOPHAN HALOGENASE"/>
    <property type="match status" value="1"/>
</dbReference>
<accession>A0A4S1WUM5</accession>
<dbReference type="GO" id="GO:0004497">
    <property type="term" value="F:monooxygenase activity"/>
    <property type="evidence" value="ECO:0007669"/>
    <property type="project" value="InterPro"/>
</dbReference>
<keyword evidence="2" id="KW-0274">FAD</keyword>
<feature type="binding site" evidence="2">
    <location>
        <position position="342"/>
    </location>
    <ligand>
        <name>FAD</name>
        <dbReference type="ChEBI" id="CHEBI:57692"/>
    </ligand>
</feature>
<dbReference type="AlphaFoldDB" id="A0A4S1WUM5"/>
<evidence type="ECO:0000313" key="3">
    <source>
        <dbReference type="EMBL" id="TGX46057.1"/>
    </source>
</evidence>
<keyword evidence="2" id="KW-0547">Nucleotide-binding</keyword>
<dbReference type="SUPFAM" id="SSF51905">
    <property type="entry name" value="FAD/NAD(P)-binding domain"/>
    <property type="match status" value="1"/>
</dbReference>
<protein>
    <submittedName>
        <fullName evidence="3">Tryptophan 7-halogenase</fullName>
    </submittedName>
</protein>
<dbReference type="InterPro" id="IPR006905">
    <property type="entry name" value="Flavin_halogenase"/>
</dbReference>
<evidence type="ECO:0000256" key="2">
    <source>
        <dbReference type="PIRSR" id="PIRSR011396-2"/>
    </source>
</evidence>
<keyword evidence="4" id="KW-1185">Reference proteome</keyword>
<reference evidence="3 4" key="1">
    <citation type="submission" date="2019-04" db="EMBL/GenBank/DDBJ databases">
        <title>Sphingomonas psychrotolerans sp. nov., isolated from soil in the Tianshan Mountains, Xinjiang, China.</title>
        <authorList>
            <person name="Luo Y."/>
            <person name="Sheng H."/>
        </authorList>
    </citation>
    <scope>NUCLEOTIDE SEQUENCE [LARGE SCALE GENOMIC DNA]</scope>
    <source>
        <strain evidence="3 4">KIS18-15</strain>
    </source>
</reference>
<dbReference type="GO" id="GO:0000166">
    <property type="term" value="F:nucleotide binding"/>
    <property type="evidence" value="ECO:0007669"/>
    <property type="project" value="UniProtKB-KW"/>
</dbReference>
<proteinExistence type="predicted"/>
<organism evidence="3 4">
    <name type="scientific">Sphingomonas naasensis</name>
    <dbReference type="NCBI Taxonomy" id="1344951"/>
    <lineage>
        <taxon>Bacteria</taxon>
        <taxon>Pseudomonadati</taxon>
        <taxon>Pseudomonadota</taxon>
        <taxon>Alphaproteobacteria</taxon>
        <taxon>Sphingomonadales</taxon>
        <taxon>Sphingomonadaceae</taxon>
        <taxon>Sphingomonas</taxon>
    </lineage>
</organism>
<feature type="active site" evidence="1">
    <location>
        <position position="83"/>
    </location>
</feature>
<dbReference type="RefSeq" id="WP_135982494.1">
    <property type="nucleotide sequence ID" value="NZ_JAASQM010000001.1"/>
</dbReference>
<feature type="binding site" evidence="2">
    <location>
        <position position="355"/>
    </location>
    <ligand>
        <name>FAD</name>
        <dbReference type="ChEBI" id="CHEBI:57692"/>
    </ligand>
</feature>
<dbReference type="EMBL" id="SRXU01000001">
    <property type="protein sequence ID" value="TGX46057.1"/>
    <property type="molecule type" value="Genomic_DNA"/>
</dbReference>
<comment type="caution">
    <text evidence="3">The sequence shown here is derived from an EMBL/GenBank/DDBJ whole genome shotgun (WGS) entry which is preliminary data.</text>
</comment>
<evidence type="ECO:0000256" key="1">
    <source>
        <dbReference type="PIRSR" id="PIRSR011396-1"/>
    </source>
</evidence>
<dbReference type="InterPro" id="IPR033856">
    <property type="entry name" value="Trp_halogen"/>
</dbReference>
<name>A0A4S1WUM5_9SPHN</name>
<dbReference type="InterPro" id="IPR050816">
    <property type="entry name" value="Flavin-dep_Halogenase_NPB"/>
</dbReference>
<dbReference type="PANTHER" id="PTHR43747">
    <property type="entry name" value="FAD-BINDING PROTEIN"/>
    <property type="match status" value="1"/>
</dbReference>
<dbReference type="OrthoDB" id="462203at2"/>
<dbReference type="Proteomes" id="UP000309848">
    <property type="component" value="Unassembled WGS sequence"/>
</dbReference>
<feature type="binding site" evidence="2">
    <location>
        <position position="83"/>
    </location>
    <ligand>
        <name>7-chloro-L-tryptophan</name>
        <dbReference type="ChEBI" id="CHEBI:58713"/>
    </ligand>
</feature>
<dbReference type="Gene3D" id="3.50.50.60">
    <property type="entry name" value="FAD/NAD(P)-binding domain"/>
    <property type="match status" value="1"/>
</dbReference>
<feature type="binding site" evidence="2">
    <location>
        <begin position="18"/>
        <end position="21"/>
    </location>
    <ligand>
        <name>FAD</name>
        <dbReference type="ChEBI" id="CHEBI:57692"/>
    </ligand>
</feature>
<dbReference type="PIRSF" id="PIRSF011396">
    <property type="entry name" value="Trp_halogenase"/>
    <property type="match status" value="1"/>
</dbReference>
<evidence type="ECO:0000313" key="4">
    <source>
        <dbReference type="Proteomes" id="UP000309848"/>
    </source>
</evidence>
<gene>
    <name evidence="3" type="ORF">E5A74_02475</name>
</gene>
<sequence>MTGTVPRAPLARIVIVGGGSAGWMTAAALARLVAAGTTITLVESDEIGTVGVGEATVPPLLDFNAALGIDENAFVAATQGTFKLGIAFEDWGHVGNRYVHPFGKYGQLTFGIPFHQIWLRQRLLGVAAADPGPFDHYAISIAAAARGRFSKPIANPEAVLSGLAYAYHFDAGLYARFLRDRAEAQGVARVEGKIAHVEKSPDNGHLSGVLLADGRRIEGDFFVDCSGFRALLIGEALGVPYRSWQHWLPCDSAVAVPSATVGPPAPYTRSIAEKAGWRWRIPLQHRTGNGHVYSSAHIDDDAAARALTEGLDGAPLADPRVLRFTAGRREKLWEKNCVAIGLSAGFIEPLESTSIHLIQSGIFRLMALFPDRSFAPVEIDAYNRWLIDEYENVRDFIVLHYHASTRSDSDFWNYCRTMDIPDSLAARLELWRGKGRVFRGSNSLFTEESWTAVLFGQGIIPHDADPLTAMLPVDETTRFLTHMRTIIAQAAEAMPRHEDYIARHCAAAQRSAA</sequence>
<keyword evidence="2" id="KW-0285">Flavoprotein</keyword>
<feature type="binding site" evidence="2">
    <location>
        <position position="351"/>
    </location>
    <ligand>
        <name>L-tryptophan</name>
        <dbReference type="ChEBI" id="CHEBI:57912"/>
    </ligand>
</feature>